<comment type="caution">
    <text evidence="1">The sequence shown here is derived from an EMBL/GenBank/DDBJ whole genome shotgun (WGS) entry which is preliminary data.</text>
</comment>
<proteinExistence type="predicted"/>
<protein>
    <submittedName>
        <fullName evidence="1">Uncharacterized protein</fullName>
    </submittedName>
</protein>
<gene>
    <name evidence="1" type="ORF">BDV95DRAFT_593727</name>
</gene>
<accession>A0A7C8IAJ0</accession>
<reference evidence="1 2" key="1">
    <citation type="submission" date="2020-01" db="EMBL/GenBank/DDBJ databases">
        <authorList>
            <consortium name="DOE Joint Genome Institute"/>
            <person name="Haridas S."/>
            <person name="Albert R."/>
            <person name="Binder M."/>
            <person name="Bloem J."/>
            <person name="Labutti K."/>
            <person name="Salamov A."/>
            <person name="Andreopoulos B."/>
            <person name="Baker S.E."/>
            <person name="Barry K."/>
            <person name="Bills G."/>
            <person name="Bluhm B.H."/>
            <person name="Cannon C."/>
            <person name="Castanera R."/>
            <person name="Culley D.E."/>
            <person name="Daum C."/>
            <person name="Ezra D."/>
            <person name="Gonzalez J.B."/>
            <person name="Henrissat B."/>
            <person name="Kuo A."/>
            <person name="Liang C."/>
            <person name="Lipzen A."/>
            <person name="Lutzoni F."/>
            <person name="Magnuson J."/>
            <person name="Mondo S."/>
            <person name="Nolan M."/>
            <person name="Ohm R."/>
            <person name="Pangilinan J."/>
            <person name="Park H.-J.H."/>
            <person name="Ramirez L."/>
            <person name="Alfaro M."/>
            <person name="Sun H."/>
            <person name="Tritt A."/>
            <person name="Yoshinaga Y."/>
            <person name="Zwiers L.-H.L."/>
            <person name="Turgeon B.G."/>
            <person name="Goodwin S.B."/>
            <person name="Spatafora J.W."/>
            <person name="Crous P.W."/>
            <person name="Grigoriev I.V."/>
        </authorList>
    </citation>
    <scope>NUCLEOTIDE SEQUENCE [LARGE SCALE GENOMIC DNA]</scope>
    <source>
        <strain evidence="1 2">CBS 611.86</strain>
    </source>
</reference>
<dbReference type="AlphaFoldDB" id="A0A7C8IAJ0"/>
<dbReference type="Proteomes" id="UP000481861">
    <property type="component" value="Unassembled WGS sequence"/>
</dbReference>
<dbReference type="OrthoDB" id="3788658at2759"/>
<evidence type="ECO:0000313" key="1">
    <source>
        <dbReference type="EMBL" id="KAF2872332.1"/>
    </source>
</evidence>
<evidence type="ECO:0000313" key="2">
    <source>
        <dbReference type="Proteomes" id="UP000481861"/>
    </source>
</evidence>
<name>A0A7C8IAJ0_9PLEO</name>
<dbReference type="EMBL" id="JAADJZ010000009">
    <property type="protein sequence ID" value="KAF2872332.1"/>
    <property type="molecule type" value="Genomic_DNA"/>
</dbReference>
<organism evidence="1 2">
    <name type="scientific">Massariosphaeria phaeospora</name>
    <dbReference type="NCBI Taxonomy" id="100035"/>
    <lineage>
        <taxon>Eukaryota</taxon>
        <taxon>Fungi</taxon>
        <taxon>Dikarya</taxon>
        <taxon>Ascomycota</taxon>
        <taxon>Pezizomycotina</taxon>
        <taxon>Dothideomycetes</taxon>
        <taxon>Pleosporomycetidae</taxon>
        <taxon>Pleosporales</taxon>
        <taxon>Pleosporales incertae sedis</taxon>
        <taxon>Massariosphaeria</taxon>
    </lineage>
</organism>
<sequence>MPSCCRTCDHREHVMHTIPSTPTLLDVCLVTLSFKTPVVAANAGPYTALNTALNNITDAAETTPHATTFTSWSPCLSNPNNVVVLTTASETCGSNTSPVFEPVLKHLTTPPTVQHVYLDYSILSLAASSPEEKIACDIIVLNAPNPGVAGAIGKCFGWDPKRSSLSTQMELGAPAAFSRPGDLIRDFWAWAELHLGDTISPSSSMGSVHDSADFKQALKSTNSDEKNMSLPCAEDEGKRNADDETLVMLFQWSSHADAERFKHPLQKSYGQNGQTVNTDLWDRHVGHPVRQLQGVGAGVQMFKLELRGVEERMDSGKATVRDRSGSRRLSVMATGLGERVSGLWR</sequence>
<keyword evidence="2" id="KW-1185">Reference proteome</keyword>